<comment type="similarity">
    <text evidence="5">Belongs to the RBR family. Ariadne subfamily.</text>
</comment>
<evidence type="ECO:0000259" key="16">
    <source>
        <dbReference type="PROSITE" id="PS51873"/>
    </source>
</evidence>
<evidence type="ECO:0000259" key="15">
    <source>
        <dbReference type="PROSITE" id="PS50089"/>
    </source>
</evidence>
<dbReference type="Pfam" id="PF00097">
    <property type="entry name" value="zf-C3HC4"/>
    <property type="match status" value="1"/>
</dbReference>
<keyword evidence="8" id="KW-0479">Metal-binding</keyword>
<dbReference type="OrthoDB" id="10009520at2759"/>
<dbReference type="InterPro" id="IPR018957">
    <property type="entry name" value="Znf_C3HC4_RING-type"/>
</dbReference>
<evidence type="ECO:0000256" key="4">
    <source>
        <dbReference type="ARBA" id="ARBA00004906"/>
    </source>
</evidence>
<keyword evidence="12" id="KW-0862">Zinc</keyword>
<dbReference type="FunFam" id="1.20.120.1750:FF:000027">
    <property type="entry name" value="RBR-type E3 ubiquitin transferase"/>
    <property type="match status" value="1"/>
</dbReference>
<evidence type="ECO:0000256" key="13">
    <source>
        <dbReference type="PROSITE-ProRule" id="PRU00175"/>
    </source>
</evidence>
<evidence type="ECO:0000313" key="17">
    <source>
        <dbReference type="Proteomes" id="UP001652660"/>
    </source>
</evidence>
<keyword evidence="7" id="KW-0808">Transferase</keyword>
<feature type="domain" description="RING-type" evidence="16">
    <location>
        <begin position="132"/>
        <end position="347"/>
    </location>
</feature>
<dbReference type="InterPro" id="IPR017907">
    <property type="entry name" value="Znf_RING_CS"/>
</dbReference>
<evidence type="ECO:0000256" key="14">
    <source>
        <dbReference type="SAM" id="MobiDB-lite"/>
    </source>
</evidence>
<dbReference type="PROSITE" id="PS51873">
    <property type="entry name" value="TRIAD"/>
    <property type="match status" value="1"/>
</dbReference>
<dbReference type="SMART" id="SM00647">
    <property type="entry name" value="IBR"/>
    <property type="match status" value="2"/>
</dbReference>
<evidence type="ECO:0000256" key="2">
    <source>
        <dbReference type="ARBA" id="ARBA00001947"/>
    </source>
</evidence>
<evidence type="ECO:0000256" key="5">
    <source>
        <dbReference type="ARBA" id="ARBA00005884"/>
    </source>
</evidence>
<dbReference type="GO" id="GO:0008270">
    <property type="term" value="F:zinc ion binding"/>
    <property type="evidence" value="ECO:0007669"/>
    <property type="project" value="UniProtKB-KW"/>
</dbReference>
<organism evidence="17 18">
    <name type="scientific">Coffea arabica</name>
    <name type="common">Arabian coffee</name>
    <dbReference type="NCBI Taxonomy" id="13443"/>
    <lineage>
        <taxon>Eukaryota</taxon>
        <taxon>Viridiplantae</taxon>
        <taxon>Streptophyta</taxon>
        <taxon>Embryophyta</taxon>
        <taxon>Tracheophyta</taxon>
        <taxon>Spermatophyta</taxon>
        <taxon>Magnoliopsida</taxon>
        <taxon>eudicotyledons</taxon>
        <taxon>Gunneridae</taxon>
        <taxon>Pentapetalae</taxon>
        <taxon>asterids</taxon>
        <taxon>lamiids</taxon>
        <taxon>Gentianales</taxon>
        <taxon>Rubiaceae</taxon>
        <taxon>Ixoroideae</taxon>
        <taxon>Gardenieae complex</taxon>
        <taxon>Bertiereae - Coffeeae clade</taxon>
        <taxon>Coffeeae</taxon>
        <taxon>Coffea</taxon>
    </lineage>
</organism>
<feature type="domain" description="RING-type" evidence="15">
    <location>
        <begin position="136"/>
        <end position="182"/>
    </location>
</feature>
<sequence>MESEDSYQESEDYYQESDQEDYYIDEDEEFNDENNIDDDEEFIKNNHPEEECLEEKNYTVLKQEDIRRRLEDDIAKISSVLSVSREAAIRLLCRSNWSVIEVQDRWFMDEEKARKACGLSENKPVIQKTSKKKFFCRICLEKNGKKKAVSAACGHLFCKSCWETYIRISINDGRGCLMLRCPQPSCGTPVGQDMINSLASDEEKKKYDNYLVRSFIEEKKTIKWCPAPGCDFAVEFVLGSSSSDSNFDVTCDCSHGFCWNCLEEAHSPADCEIVAKWMVKNSSESENMKWILYNSKPCPSCKTPIQKNQGCMHMTCAEPCRFQFCWLCLGPWSEHNTGGVYGCNKYQESKDDEAKEYSEADRRERAKYYMERYAHHYERWAGNHSSRRRALEDRETMKTVNIEKLSQIQTQTEGMLKFIIDAWDQIVECRRVLKWSYAYGYYLPEEKHAKKELFEFLQAEAEASLERLHDCAENELLVHLNAEGPSEDFNDFRIKLDRLTRATRNYFYKLVTALGNGLSEIDS</sequence>
<keyword evidence="17" id="KW-1185">Reference proteome</keyword>
<feature type="region of interest" description="Disordered" evidence="14">
    <location>
        <begin position="1"/>
        <end position="23"/>
    </location>
</feature>
<dbReference type="PROSITE" id="PS00518">
    <property type="entry name" value="ZF_RING_1"/>
    <property type="match status" value="1"/>
</dbReference>
<dbReference type="Gene3D" id="3.30.40.10">
    <property type="entry name" value="Zinc/RING finger domain, C3HC4 (zinc finger)"/>
    <property type="match status" value="1"/>
</dbReference>
<evidence type="ECO:0000256" key="8">
    <source>
        <dbReference type="ARBA" id="ARBA00022723"/>
    </source>
</evidence>
<dbReference type="AlphaFoldDB" id="A0A6P6X502"/>
<evidence type="ECO:0000256" key="7">
    <source>
        <dbReference type="ARBA" id="ARBA00022679"/>
    </source>
</evidence>
<evidence type="ECO:0000313" key="18">
    <source>
        <dbReference type="RefSeq" id="XP_027120937.1"/>
    </source>
</evidence>
<reference evidence="17" key="1">
    <citation type="journal article" date="2025" name="Foods">
        <title>Unveiling the Microbial Signatures of Arabica Coffee Cherries: Insights into Ripeness Specific Diversity, Functional Traits, and Implications for Quality and Safety.</title>
        <authorList>
            <consortium name="RefSeq"/>
            <person name="Tenea G.N."/>
            <person name="Cifuentes V."/>
            <person name="Reyes P."/>
            <person name="Cevallos-Vallejos M."/>
        </authorList>
    </citation>
    <scope>NUCLEOTIDE SEQUENCE [LARGE SCALE GENOMIC DNA]</scope>
</reference>
<dbReference type="CDD" id="cd22583">
    <property type="entry name" value="Rcat_RBR_ARI7-like"/>
    <property type="match status" value="1"/>
</dbReference>
<dbReference type="SUPFAM" id="SSF57850">
    <property type="entry name" value="RING/U-box"/>
    <property type="match status" value="3"/>
</dbReference>
<dbReference type="InterPro" id="IPR013083">
    <property type="entry name" value="Znf_RING/FYVE/PHD"/>
</dbReference>
<gene>
    <name evidence="18" type="primary">LOC113737685</name>
</gene>
<keyword evidence="9" id="KW-0677">Repeat</keyword>
<evidence type="ECO:0000256" key="11">
    <source>
        <dbReference type="ARBA" id="ARBA00022786"/>
    </source>
</evidence>
<comment type="catalytic activity">
    <reaction evidence="1">
        <text>[E2 ubiquitin-conjugating enzyme]-S-ubiquitinyl-L-cysteine + [acceptor protein]-L-lysine = [E2 ubiquitin-conjugating enzyme]-L-cysteine + [acceptor protein]-N(6)-ubiquitinyl-L-lysine.</text>
        <dbReference type="EC" id="2.3.2.31"/>
    </reaction>
</comment>
<dbReference type="FunFam" id="3.30.40.10:FF:000019">
    <property type="entry name" value="RBR-type E3 ubiquitin transferase"/>
    <property type="match status" value="1"/>
</dbReference>
<dbReference type="GO" id="GO:0016567">
    <property type="term" value="P:protein ubiquitination"/>
    <property type="evidence" value="ECO:0007669"/>
    <property type="project" value="UniProtKB-UniPathway"/>
</dbReference>
<accession>A0A6P6X502</accession>
<dbReference type="Pfam" id="PF01485">
    <property type="entry name" value="IBR"/>
    <property type="match status" value="1"/>
</dbReference>
<dbReference type="PROSITE" id="PS50089">
    <property type="entry name" value="ZF_RING_2"/>
    <property type="match status" value="1"/>
</dbReference>
<evidence type="ECO:0000256" key="6">
    <source>
        <dbReference type="ARBA" id="ARBA00012251"/>
    </source>
</evidence>
<dbReference type="InterPro" id="IPR001841">
    <property type="entry name" value="Znf_RING"/>
</dbReference>
<dbReference type="InterPro" id="IPR002867">
    <property type="entry name" value="IBR_dom"/>
</dbReference>
<reference evidence="18" key="2">
    <citation type="submission" date="2025-08" db="UniProtKB">
        <authorList>
            <consortium name="RefSeq"/>
        </authorList>
    </citation>
    <scope>IDENTIFICATION</scope>
    <source>
        <tissue evidence="18">Leaves</tissue>
    </source>
</reference>
<dbReference type="Gene3D" id="1.20.120.1750">
    <property type="match status" value="1"/>
</dbReference>
<dbReference type="GO" id="GO:0061630">
    <property type="term" value="F:ubiquitin protein ligase activity"/>
    <property type="evidence" value="ECO:0007669"/>
    <property type="project" value="UniProtKB-EC"/>
</dbReference>
<protein>
    <recommendedName>
        <fullName evidence="6">RBR-type E3 ubiquitin transferase</fullName>
        <ecNumber evidence="6">2.3.2.31</ecNumber>
    </recommendedName>
</protein>
<keyword evidence="10 13" id="KW-0863">Zinc-finger</keyword>
<comment type="cofactor">
    <cofactor evidence="2">
        <name>Zn(2+)</name>
        <dbReference type="ChEBI" id="CHEBI:29105"/>
    </cofactor>
</comment>
<evidence type="ECO:0000256" key="10">
    <source>
        <dbReference type="ARBA" id="ARBA00022771"/>
    </source>
</evidence>
<dbReference type="RefSeq" id="XP_027120937.1">
    <property type="nucleotide sequence ID" value="XM_027265136.1"/>
</dbReference>
<dbReference type="InterPro" id="IPR044066">
    <property type="entry name" value="TRIAD_supradom"/>
</dbReference>
<dbReference type="InterPro" id="IPR031127">
    <property type="entry name" value="E3_UB_ligase_RBR"/>
</dbReference>
<evidence type="ECO:0000256" key="12">
    <source>
        <dbReference type="ARBA" id="ARBA00022833"/>
    </source>
</evidence>
<dbReference type="PANTHER" id="PTHR11685">
    <property type="entry name" value="RBR FAMILY RING FINGER AND IBR DOMAIN-CONTAINING"/>
    <property type="match status" value="1"/>
</dbReference>
<dbReference type="CDD" id="cd20346">
    <property type="entry name" value="BRcat_RBR_ANKIB1"/>
    <property type="match status" value="1"/>
</dbReference>
<evidence type="ECO:0000256" key="1">
    <source>
        <dbReference type="ARBA" id="ARBA00001798"/>
    </source>
</evidence>
<dbReference type="EC" id="2.3.2.31" evidence="6"/>
<comment type="function">
    <text evidence="3">Might act as an E3 ubiquitin-protein ligase, or as part of E3 complex, which accepts ubiquitin from specific E2 ubiquitin-conjugating enzymes and then transfers it to substrates.</text>
</comment>
<proteinExistence type="inferred from homology"/>
<evidence type="ECO:0000256" key="9">
    <source>
        <dbReference type="ARBA" id="ARBA00022737"/>
    </source>
</evidence>
<evidence type="ECO:0000256" key="3">
    <source>
        <dbReference type="ARBA" id="ARBA00003976"/>
    </source>
</evidence>
<name>A0A6P6X502_COFAR</name>
<dbReference type="GeneID" id="113737685"/>
<dbReference type="Proteomes" id="UP001652660">
    <property type="component" value="Chromosome 1c"/>
</dbReference>
<dbReference type="UniPathway" id="UPA00143"/>
<comment type="pathway">
    <text evidence="4">Protein modification; protein ubiquitination.</text>
</comment>
<dbReference type="Pfam" id="PF22191">
    <property type="entry name" value="IBR_1"/>
    <property type="match status" value="1"/>
</dbReference>
<keyword evidence="11" id="KW-0833">Ubl conjugation pathway</keyword>